<evidence type="ECO:0000259" key="1">
    <source>
        <dbReference type="PROSITE" id="PS51819"/>
    </source>
</evidence>
<sequence>MKKIPSNRVTWFQVPADNTERAWQFYGKVFGWNEEETWKNEKLTGAILGSIEARNEQLTHPRLIIRVDDIDQTLSTILDAGGKVIEAKTEIPEIGMVYAVFEDTEGNLLNVVGDIRHS</sequence>
<gene>
    <name evidence="2" type="ORF">ACFSKL_04145</name>
</gene>
<dbReference type="InterPro" id="IPR037523">
    <property type="entry name" value="VOC_core"/>
</dbReference>
<dbReference type="Pfam" id="PF00903">
    <property type="entry name" value="Glyoxalase"/>
    <property type="match status" value="1"/>
</dbReference>
<protein>
    <submittedName>
        <fullName evidence="2">VOC family protein</fullName>
    </submittedName>
</protein>
<dbReference type="Gene3D" id="3.10.180.10">
    <property type="entry name" value="2,3-Dihydroxybiphenyl 1,2-Dioxygenase, domain 1"/>
    <property type="match status" value="1"/>
</dbReference>
<dbReference type="EMBL" id="JBHUHR010000013">
    <property type="protein sequence ID" value="MFD2033968.1"/>
    <property type="molecule type" value="Genomic_DNA"/>
</dbReference>
<keyword evidence="3" id="KW-1185">Reference proteome</keyword>
<dbReference type="RefSeq" id="WP_376883751.1">
    <property type="nucleotide sequence ID" value="NZ_JBHUHR010000013.1"/>
</dbReference>
<evidence type="ECO:0000313" key="3">
    <source>
        <dbReference type="Proteomes" id="UP001597361"/>
    </source>
</evidence>
<comment type="caution">
    <text evidence="2">The sequence shown here is derived from an EMBL/GenBank/DDBJ whole genome shotgun (WGS) entry which is preliminary data.</text>
</comment>
<dbReference type="InterPro" id="IPR052164">
    <property type="entry name" value="Anthracycline_SecMetBiosynth"/>
</dbReference>
<organism evidence="2 3">
    <name type="scientific">Belliella marina</name>
    <dbReference type="NCBI Taxonomy" id="1644146"/>
    <lineage>
        <taxon>Bacteria</taxon>
        <taxon>Pseudomonadati</taxon>
        <taxon>Bacteroidota</taxon>
        <taxon>Cytophagia</taxon>
        <taxon>Cytophagales</taxon>
        <taxon>Cyclobacteriaceae</taxon>
        <taxon>Belliella</taxon>
    </lineage>
</organism>
<evidence type="ECO:0000313" key="2">
    <source>
        <dbReference type="EMBL" id="MFD2033968.1"/>
    </source>
</evidence>
<dbReference type="CDD" id="cd07247">
    <property type="entry name" value="SgaA_N_like"/>
    <property type="match status" value="1"/>
</dbReference>
<dbReference type="PANTHER" id="PTHR33993">
    <property type="entry name" value="GLYOXALASE-RELATED"/>
    <property type="match status" value="1"/>
</dbReference>
<name>A0ABW4VJF4_9BACT</name>
<feature type="domain" description="VOC" evidence="1">
    <location>
        <begin position="8"/>
        <end position="114"/>
    </location>
</feature>
<dbReference type="Proteomes" id="UP001597361">
    <property type="component" value="Unassembled WGS sequence"/>
</dbReference>
<dbReference type="PROSITE" id="PS51819">
    <property type="entry name" value="VOC"/>
    <property type="match status" value="1"/>
</dbReference>
<dbReference type="InterPro" id="IPR004360">
    <property type="entry name" value="Glyas_Fos-R_dOase_dom"/>
</dbReference>
<dbReference type="InterPro" id="IPR029068">
    <property type="entry name" value="Glyas_Bleomycin-R_OHBP_Dase"/>
</dbReference>
<reference evidence="3" key="1">
    <citation type="journal article" date="2019" name="Int. J. Syst. Evol. Microbiol.">
        <title>The Global Catalogue of Microorganisms (GCM) 10K type strain sequencing project: providing services to taxonomists for standard genome sequencing and annotation.</title>
        <authorList>
            <consortium name="The Broad Institute Genomics Platform"/>
            <consortium name="The Broad Institute Genome Sequencing Center for Infectious Disease"/>
            <person name="Wu L."/>
            <person name="Ma J."/>
        </authorList>
    </citation>
    <scope>NUCLEOTIDE SEQUENCE [LARGE SCALE GENOMIC DNA]</scope>
    <source>
        <strain evidence="3">CGMCC 1.15180</strain>
    </source>
</reference>
<proteinExistence type="predicted"/>
<accession>A0ABW4VJF4</accession>
<dbReference type="SUPFAM" id="SSF54593">
    <property type="entry name" value="Glyoxalase/Bleomycin resistance protein/Dihydroxybiphenyl dioxygenase"/>
    <property type="match status" value="1"/>
</dbReference>